<gene>
    <name evidence="10" type="ORF">g.9880</name>
</gene>
<dbReference type="InterPro" id="IPR045053">
    <property type="entry name" value="MAN-like"/>
</dbReference>
<evidence type="ECO:0000256" key="6">
    <source>
        <dbReference type="ARBA" id="ARBA00022729"/>
    </source>
</evidence>
<keyword evidence="5" id="KW-0964">Secreted</keyword>
<dbReference type="PANTHER" id="PTHR31451">
    <property type="match status" value="1"/>
</dbReference>
<evidence type="ECO:0000256" key="4">
    <source>
        <dbReference type="ARBA" id="ARBA00012706"/>
    </source>
</evidence>
<dbReference type="PANTHER" id="PTHR31451:SF39">
    <property type="entry name" value="MANNAN ENDO-1,4-BETA-MANNOSIDASE 1"/>
    <property type="match status" value="1"/>
</dbReference>
<dbReference type="InterPro" id="IPR001547">
    <property type="entry name" value="Glyco_hydro_5"/>
</dbReference>
<comment type="subcellular location">
    <subcellularLocation>
        <location evidence="2">Secreted</location>
    </subcellularLocation>
</comment>
<dbReference type="GO" id="GO:0005576">
    <property type="term" value="C:extracellular region"/>
    <property type="evidence" value="ECO:0007669"/>
    <property type="project" value="UniProtKB-SubCell"/>
</dbReference>
<dbReference type="Pfam" id="PF26410">
    <property type="entry name" value="GH5_mannosidase"/>
    <property type="match status" value="1"/>
</dbReference>
<keyword evidence="6" id="KW-0732">Signal</keyword>
<dbReference type="AlphaFoldDB" id="A0A1D1ZNP1"/>
<reference evidence="10" key="1">
    <citation type="submission" date="2015-08" db="EMBL/GenBank/DDBJ databases">
        <authorList>
            <person name="Babu N.S."/>
            <person name="Beckwith C.J."/>
            <person name="Beseler K.G."/>
            <person name="Brison A."/>
            <person name="Carone J.V."/>
            <person name="Caskin T.P."/>
            <person name="Diamond M."/>
            <person name="Durham M.E."/>
            <person name="Foxe J.M."/>
            <person name="Go M."/>
            <person name="Henderson B.A."/>
            <person name="Jones I.B."/>
            <person name="McGettigan J.A."/>
            <person name="Micheletti S.J."/>
            <person name="Nasrallah M.E."/>
            <person name="Ortiz D."/>
            <person name="Piller C.R."/>
            <person name="Privatt S.R."/>
            <person name="Schneider S.L."/>
            <person name="Sharp S."/>
            <person name="Smith T.C."/>
            <person name="Stanton J.D."/>
            <person name="Ullery H.E."/>
            <person name="Wilson R.J."/>
            <person name="Serrano M.G."/>
            <person name="Buck G."/>
            <person name="Lee V."/>
            <person name="Wang Y."/>
            <person name="Carvalho R."/>
            <person name="Voegtly L."/>
            <person name="Shi R."/>
            <person name="Duckworth R."/>
            <person name="Johnson A."/>
            <person name="Loviza R."/>
            <person name="Walstead R."/>
            <person name="Shah Z."/>
            <person name="Kiflezghi M."/>
            <person name="Wade K."/>
            <person name="Ball S.L."/>
            <person name="Bradley K.W."/>
            <person name="Asai D.J."/>
            <person name="Bowman C.A."/>
            <person name="Russell D.A."/>
            <person name="Pope W.H."/>
            <person name="Jacobs-Sera D."/>
            <person name="Hendrix R.W."/>
            <person name="Hatfull G.F."/>
        </authorList>
    </citation>
    <scope>NUCLEOTIDE SEQUENCE</scope>
</reference>
<accession>A0A1D1ZNP1</accession>
<evidence type="ECO:0000256" key="7">
    <source>
        <dbReference type="ARBA" id="ARBA00022801"/>
    </source>
</evidence>
<dbReference type="Gene3D" id="3.20.20.80">
    <property type="entry name" value="Glycosidases"/>
    <property type="match status" value="1"/>
</dbReference>
<sequence length="417" mass="47253">MSDFVKLTPDGVGLEFQGEPFKIVGANCYLIQQHGADSNGSGRGRMANIIKAAADKGINVLRIWAHNELTWNSIQNGTKEVLTNPDGSAWFEPIIDPNGIDGLDWAVAEAARNGVKLIMSLTNHWKEFGGIPQYARWASKKSDLSEWELQNIFFSNGKAQSMFKAYIQYLLNRPNPKRDGVRYKDDPTILAWSIANEPRGRVDPSGRTLNNWIADTSKFVKSQDSNHLVTVDVEGFFLTDQDGVKASYLNPGQLQDGCDFIKNVDHETIDFACMHMYQDLWPEESIQHDKKKREEWIKTWLNVHLKACQGKLSKKKPLILSEFSERKGKDESFADRQDFLKKVYGWLQDNMGPRGIVIGSVVWMISDRKFVEEGNDKDEGRCIIIDGDGKDGLQQVIDHADAVYRQYPSCNPRHQAN</sequence>
<dbReference type="EMBL" id="GDKF01010205">
    <property type="protein sequence ID" value="JAT68417.1"/>
    <property type="molecule type" value="Transcribed_RNA"/>
</dbReference>
<protein>
    <recommendedName>
        <fullName evidence="4">mannan endo-1,4-beta-mannosidase</fullName>
        <ecNumber evidence="4">3.2.1.78</ecNumber>
    </recommendedName>
</protein>
<evidence type="ECO:0000256" key="5">
    <source>
        <dbReference type="ARBA" id="ARBA00022525"/>
    </source>
</evidence>
<evidence type="ECO:0000256" key="3">
    <source>
        <dbReference type="ARBA" id="ARBA00005641"/>
    </source>
</evidence>
<name>A0A1D1ZNP1_AUXPR</name>
<evidence type="ECO:0000256" key="2">
    <source>
        <dbReference type="ARBA" id="ARBA00004613"/>
    </source>
</evidence>
<keyword evidence="7" id="KW-0378">Hydrolase</keyword>
<organism evidence="10">
    <name type="scientific">Auxenochlorella protothecoides</name>
    <name type="common">Green microalga</name>
    <name type="synonym">Chlorella protothecoides</name>
    <dbReference type="NCBI Taxonomy" id="3075"/>
    <lineage>
        <taxon>Eukaryota</taxon>
        <taxon>Viridiplantae</taxon>
        <taxon>Chlorophyta</taxon>
        <taxon>core chlorophytes</taxon>
        <taxon>Trebouxiophyceae</taxon>
        <taxon>Chlorellales</taxon>
        <taxon>Chlorellaceae</taxon>
        <taxon>Auxenochlorella</taxon>
    </lineage>
</organism>
<evidence type="ECO:0000313" key="10">
    <source>
        <dbReference type="EMBL" id="JAT68417.1"/>
    </source>
</evidence>
<dbReference type="GO" id="GO:0016985">
    <property type="term" value="F:mannan endo-1,4-beta-mannosidase activity"/>
    <property type="evidence" value="ECO:0007669"/>
    <property type="project" value="UniProtKB-EC"/>
</dbReference>
<evidence type="ECO:0000256" key="8">
    <source>
        <dbReference type="ARBA" id="ARBA00023295"/>
    </source>
</evidence>
<dbReference type="InterPro" id="IPR017853">
    <property type="entry name" value="GH"/>
</dbReference>
<dbReference type="GO" id="GO:0000272">
    <property type="term" value="P:polysaccharide catabolic process"/>
    <property type="evidence" value="ECO:0007669"/>
    <property type="project" value="InterPro"/>
</dbReference>
<dbReference type="SUPFAM" id="SSF51445">
    <property type="entry name" value="(Trans)glycosidases"/>
    <property type="match status" value="1"/>
</dbReference>
<comment type="catalytic activity">
    <reaction evidence="1">
        <text>Random hydrolysis of (1-&gt;4)-beta-D-mannosidic linkages in mannans, galactomannans and glucomannans.</text>
        <dbReference type="EC" id="3.2.1.78"/>
    </reaction>
</comment>
<feature type="domain" description="Glycoside hydrolase family 5" evidence="9">
    <location>
        <begin position="3"/>
        <end position="363"/>
    </location>
</feature>
<evidence type="ECO:0000256" key="1">
    <source>
        <dbReference type="ARBA" id="ARBA00001678"/>
    </source>
</evidence>
<comment type="similarity">
    <text evidence="3">Belongs to the glycosyl hydrolase 5 (cellulase A) family.</text>
</comment>
<evidence type="ECO:0000259" key="9">
    <source>
        <dbReference type="Pfam" id="PF26410"/>
    </source>
</evidence>
<keyword evidence="8" id="KW-0326">Glycosidase</keyword>
<proteinExistence type="inferred from homology"/>
<dbReference type="EC" id="3.2.1.78" evidence="4"/>